<dbReference type="PANTHER" id="PTHR35369">
    <property type="entry name" value="BLR3025 PROTEIN-RELATED"/>
    <property type="match status" value="1"/>
</dbReference>
<dbReference type="GO" id="GO:0004807">
    <property type="term" value="F:triose-phosphate isomerase activity"/>
    <property type="evidence" value="ECO:0007669"/>
    <property type="project" value="InterPro"/>
</dbReference>
<evidence type="ECO:0000256" key="1">
    <source>
        <dbReference type="ARBA" id="ARBA00010945"/>
    </source>
</evidence>
<feature type="compositionally biased region" description="Pro residues" evidence="4">
    <location>
        <begin position="406"/>
        <end position="418"/>
    </location>
</feature>
<dbReference type="PROSITE" id="PS00171">
    <property type="entry name" value="TIM_1"/>
    <property type="match status" value="1"/>
</dbReference>
<reference evidence="7" key="1">
    <citation type="submission" date="2009-09" db="EMBL/GenBank/DDBJ databases">
        <title>The complete genome of Nakamurella multipartita DSM 44233.</title>
        <authorList>
            <consortium name="US DOE Joint Genome Institute (JGI-PGF)"/>
            <person name="Lucas S."/>
            <person name="Copeland A."/>
            <person name="Lapidus A."/>
            <person name="Glavina del Rio T."/>
            <person name="Dalin E."/>
            <person name="Tice H."/>
            <person name="Bruce D."/>
            <person name="Goodwin L."/>
            <person name="Pitluck S."/>
            <person name="Kyrpides N."/>
            <person name="Mavromatis K."/>
            <person name="Ivanova N."/>
            <person name="Ovchinnikova G."/>
            <person name="Sims D."/>
            <person name="Meincke L."/>
            <person name="Brettin T."/>
            <person name="Detter J.C."/>
            <person name="Han C."/>
            <person name="Larimer F."/>
            <person name="Land M."/>
            <person name="Hauser L."/>
            <person name="Markowitz V."/>
            <person name="Cheng J.-F."/>
            <person name="Hugenholtz P."/>
            <person name="Woyke T."/>
            <person name="Wu D."/>
            <person name="Klenk H.-P."/>
            <person name="Eisen J.A."/>
        </authorList>
    </citation>
    <scope>NUCLEOTIDE SEQUENCE [LARGE SCALE GENOMIC DNA]</scope>
    <source>
        <strain evidence="7">ATCC 700099 / DSM 44233 / CIP 104796 / JCM 9543 / NBRC 105858 / Y-104</strain>
    </source>
</reference>
<dbReference type="InParanoid" id="C8XBY5"/>
<dbReference type="Gene3D" id="3.30.70.270">
    <property type="match status" value="1"/>
</dbReference>
<keyword evidence="7" id="KW-1185">Reference proteome</keyword>
<dbReference type="HOGENOM" id="CLU_026357_0_0_11"/>
<feature type="region of interest" description="Disordered" evidence="4">
    <location>
        <begin position="401"/>
        <end position="423"/>
    </location>
</feature>
<protein>
    <submittedName>
        <fullName evidence="6">UMUC domain protein DNA-repair protein</fullName>
    </submittedName>
</protein>
<evidence type="ECO:0000256" key="3">
    <source>
        <dbReference type="ARBA" id="ARBA00025589"/>
    </source>
</evidence>
<dbReference type="CDD" id="cd03468">
    <property type="entry name" value="PolY_like"/>
    <property type="match status" value="1"/>
</dbReference>
<gene>
    <name evidence="6" type="ordered locus">Namu_3156</name>
</gene>
<dbReference type="Proteomes" id="UP000002218">
    <property type="component" value="Chromosome"/>
</dbReference>
<dbReference type="SUPFAM" id="SSF56672">
    <property type="entry name" value="DNA/RNA polymerases"/>
    <property type="match status" value="1"/>
</dbReference>
<dbReference type="EMBL" id="CP001737">
    <property type="protein sequence ID" value="ACV79489.1"/>
    <property type="molecule type" value="Genomic_DNA"/>
</dbReference>
<dbReference type="InterPro" id="IPR020861">
    <property type="entry name" value="Triosephosphate_isomerase_AS"/>
</dbReference>
<dbReference type="InterPro" id="IPR050356">
    <property type="entry name" value="SulA_CellDiv_inhibitor"/>
</dbReference>
<dbReference type="InterPro" id="IPR043502">
    <property type="entry name" value="DNA/RNA_pol_sf"/>
</dbReference>
<evidence type="ECO:0000259" key="5">
    <source>
        <dbReference type="PROSITE" id="PS50173"/>
    </source>
</evidence>
<sequence length="510" mass="53913">MSRTIVVWCPDWPAVAAARQANRPASDPVAVLHANRVRACTAAARAQGVHVGQRRRDAQSRCPDLLITGVDQDRDARMFEPVAAAVESLAPGVEVLRCGVVACPARGPARYFGSEAAAAERIVDAVEALDVECCIGIADDLEIAVLAAHRSVLVPPGESAAFCAGLPITDLSRDPAIGPPDRVALTDLLIRLGITTAGAFAALPPEKVATRFGADGVCAHRLALGRPERGLSRRQIPEDLVVEQECDPPLDRVDTAAFAARALAERFHARLADAGLACTRLVITAATDRGATLSRTWRCAAPLTAAATADRLRWQLDGWLTHRQQPGAITRLALEPVEAVGSGHIQYGLWGSDGQDDQRAGWAFARVQGLLGPDSVLSPVPAGGRSTADRVVLVPWGDEKVSPRDPAAPWPGAIPSPSPARVSDTEPIAVLDAAGDPVRLTDRGRLTGPPAWLSGTRIDAWAGPWLLDEHWWASGRDIVPTARLQLVTAAGAALLVRSAGDGWQVEGTYD</sequence>
<evidence type="ECO:0000256" key="4">
    <source>
        <dbReference type="SAM" id="MobiDB-lite"/>
    </source>
</evidence>
<dbReference type="InterPro" id="IPR001126">
    <property type="entry name" value="UmuC"/>
</dbReference>
<dbReference type="Gene3D" id="3.40.1170.60">
    <property type="match status" value="1"/>
</dbReference>
<comment type="function">
    <text evidence="3">Poorly processive, error-prone DNA polymerase involved in untargeted mutagenesis. Copies undamaged DNA at stalled replication forks, which arise in vivo from mismatched or misaligned primer ends. These misaligned primers can be extended by PolIV. Exhibits no 3'-5' exonuclease (proofreading) activity. May be involved in translesional synthesis, in conjunction with the beta clamp from PolIII.</text>
</comment>
<name>C8XBY5_NAKMY</name>
<dbReference type="PANTHER" id="PTHR35369:SF2">
    <property type="entry name" value="BLR3025 PROTEIN"/>
    <property type="match status" value="1"/>
</dbReference>
<evidence type="ECO:0000313" key="6">
    <source>
        <dbReference type="EMBL" id="ACV79489.1"/>
    </source>
</evidence>
<dbReference type="KEGG" id="nml:Namu_3156"/>
<comment type="similarity">
    <text evidence="1">Belongs to the DNA polymerase type-Y family.</text>
</comment>
<accession>C8XBY5</accession>
<dbReference type="InterPro" id="IPR043128">
    <property type="entry name" value="Rev_trsase/Diguanyl_cyclase"/>
</dbReference>
<evidence type="ECO:0000256" key="2">
    <source>
        <dbReference type="ARBA" id="ARBA00022763"/>
    </source>
</evidence>
<dbReference type="STRING" id="479431.Namu_3156"/>
<keyword evidence="2" id="KW-0227">DNA damage</keyword>
<reference evidence="6 7" key="2">
    <citation type="journal article" date="2010" name="Stand. Genomic Sci.">
        <title>Complete genome sequence of Nakamurella multipartita type strain (Y-104).</title>
        <authorList>
            <person name="Tice H."/>
            <person name="Mayilraj S."/>
            <person name="Sims D."/>
            <person name="Lapidus A."/>
            <person name="Nolan M."/>
            <person name="Lucas S."/>
            <person name="Glavina Del Rio T."/>
            <person name="Copeland A."/>
            <person name="Cheng J.F."/>
            <person name="Meincke L."/>
            <person name="Bruce D."/>
            <person name="Goodwin L."/>
            <person name="Pitluck S."/>
            <person name="Ivanova N."/>
            <person name="Mavromatis K."/>
            <person name="Ovchinnikova G."/>
            <person name="Pati A."/>
            <person name="Chen A."/>
            <person name="Palaniappan K."/>
            <person name="Land M."/>
            <person name="Hauser L."/>
            <person name="Chang Y.J."/>
            <person name="Jeffries C.D."/>
            <person name="Detter J.C."/>
            <person name="Brettin T."/>
            <person name="Rohde M."/>
            <person name="Goker M."/>
            <person name="Bristow J."/>
            <person name="Eisen J.A."/>
            <person name="Markowitz V."/>
            <person name="Hugenholtz P."/>
            <person name="Kyrpides N.C."/>
            <person name="Klenk H.P."/>
            <person name="Chen F."/>
        </authorList>
    </citation>
    <scope>NUCLEOTIDE SEQUENCE [LARGE SCALE GENOMIC DNA]</scope>
    <source>
        <strain evidence="7">ATCC 700099 / DSM 44233 / CIP 104796 / JCM 9543 / NBRC 105858 / Y-104</strain>
    </source>
</reference>
<dbReference type="eggNOG" id="COG0389">
    <property type="taxonomic scope" value="Bacteria"/>
</dbReference>
<feature type="domain" description="UmuC" evidence="5">
    <location>
        <begin position="28"/>
        <end position="151"/>
    </location>
</feature>
<proteinExistence type="inferred from homology"/>
<dbReference type="GO" id="GO:0006281">
    <property type="term" value="P:DNA repair"/>
    <property type="evidence" value="ECO:0007669"/>
    <property type="project" value="InterPro"/>
</dbReference>
<organism evidence="6 7">
    <name type="scientific">Nakamurella multipartita (strain ATCC 700099 / DSM 44233 / CIP 104796 / JCM 9543 / NBRC 105858 / Y-104)</name>
    <name type="common">Microsphaera multipartita</name>
    <dbReference type="NCBI Taxonomy" id="479431"/>
    <lineage>
        <taxon>Bacteria</taxon>
        <taxon>Bacillati</taxon>
        <taxon>Actinomycetota</taxon>
        <taxon>Actinomycetes</taxon>
        <taxon>Nakamurellales</taxon>
        <taxon>Nakamurellaceae</taxon>
        <taxon>Nakamurella</taxon>
    </lineage>
</organism>
<dbReference type="PROSITE" id="PS50173">
    <property type="entry name" value="UMUC"/>
    <property type="match status" value="1"/>
</dbReference>
<dbReference type="AlphaFoldDB" id="C8XBY5"/>
<dbReference type="OrthoDB" id="5244088at2"/>
<dbReference type="RefSeq" id="WP_015748357.1">
    <property type="nucleotide sequence ID" value="NC_013235.1"/>
</dbReference>
<dbReference type="Pfam" id="PF00817">
    <property type="entry name" value="IMS"/>
    <property type="match status" value="1"/>
</dbReference>
<evidence type="ECO:0000313" key="7">
    <source>
        <dbReference type="Proteomes" id="UP000002218"/>
    </source>
</evidence>